<protein>
    <submittedName>
        <fullName evidence="1">Uncharacterized protein</fullName>
    </submittedName>
</protein>
<reference evidence="1 2" key="1">
    <citation type="submission" date="2018-05" db="EMBL/GenBank/DDBJ databases">
        <title>Whole genome sequencing of Paracoccus thiocyanatus SST.</title>
        <authorList>
            <person name="Ghosh W."/>
            <person name="Rameez M.J."/>
            <person name="Roy C."/>
        </authorList>
    </citation>
    <scope>NUCLEOTIDE SEQUENCE [LARGE SCALE GENOMIC DNA]</scope>
    <source>
        <strain evidence="1 2">SST</strain>
    </source>
</reference>
<organism evidence="1 2">
    <name type="scientific">Paracoccus thiocyanatus</name>
    <dbReference type="NCBI Taxonomy" id="34006"/>
    <lineage>
        <taxon>Bacteria</taxon>
        <taxon>Pseudomonadati</taxon>
        <taxon>Pseudomonadota</taxon>
        <taxon>Alphaproteobacteria</taxon>
        <taxon>Rhodobacterales</taxon>
        <taxon>Paracoccaceae</taxon>
        <taxon>Paracoccus</taxon>
    </lineage>
</organism>
<name>A0A3D8PFB3_9RHOB</name>
<dbReference type="Proteomes" id="UP000256679">
    <property type="component" value="Unassembled WGS sequence"/>
</dbReference>
<proteinExistence type="predicted"/>
<sequence length="320" mass="34166">MRATAGWGLRRHPVQLAPQLMPARRAIKRVHIVIGIAAQEFQPGPFGIGAPLRFKTIRTLRLTDAQRRDLVAARLAAGIASQCEMIAILHFGDDAHAFLMREVVPCVKDGHFDDGKVRLGQLQPRVFTRGIGHGVILSRMGCYGKRTGGLGGAAAFRMARARARHDQRVHSGWGRFGAGSAGDRRPVVETILQVQISFGRDHLEIADLFQPDLGAAQHRANTPYDGIVASQSPAFAASGQVGDRGIVFGGLLAMQGRSAGSGWQLLEADDGLLADLESDGVGALPTRAVNALAVEGGLLLASHRSPVSRAARPPRRLFAA</sequence>
<gene>
    <name evidence="1" type="ORF">DIE28_01050</name>
</gene>
<evidence type="ECO:0000313" key="2">
    <source>
        <dbReference type="Proteomes" id="UP000256679"/>
    </source>
</evidence>
<keyword evidence="2" id="KW-1185">Reference proteome</keyword>
<comment type="caution">
    <text evidence="1">The sequence shown here is derived from an EMBL/GenBank/DDBJ whole genome shotgun (WGS) entry which is preliminary data.</text>
</comment>
<dbReference type="AlphaFoldDB" id="A0A3D8PFB3"/>
<evidence type="ECO:0000313" key="1">
    <source>
        <dbReference type="EMBL" id="RDW14753.1"/>
    </source>
</evidence>
<dbReference type="EMBL" id="QFCQ01000003">
    <property type="protein sequence ID" value="RDW14753.1"/>
    <property type="molecule type" value="Genomic_DNA"/>
</dbReference>
<dbReference type="RefSeq" id="WP_115754277.1">
    <property type="nucleotide sequence ID" value="NZ_QFCQ01000003.1"/>
</dbReference>
<accession>A0A3D8PFB3</accession>